<organism evidence="2 3">
    <name type="scientific">Exidia glandulosa HHB12029</name>
    <dbReference type="NCBI Taxonomy" id="1314781"/>
    <lineage>
        <taxon>Eukaryota</taxon>
        <taxon>Fungi</taxon>
        <taxon>Dikarya</taxon>
        <taxon>Basidiomycota</taxon>
        <taxon>Agaricomycotina</taxon>
        <taxon>Agaricomycetes</taxon>
        <taxon>Auriculariales</taxon>
        <taxon>Exidiaceae</taxon>
        <taxon>Exidia</taxon>
    </lineage>
</organism>
<protein>
    <submittedName>
        <fullName evidence="2">Uncharacterized protein</fullName>
    </submittedName>
</protein>
<proteinExistence type="predicted"/>
<sequence length="358" mass="40603">MPEEPKTWADILREPPIPCPAPNDQGLEVQHKTHTSQSTAVIDWFSDEVTFSQVSGRTSLMDLEPLIEAWLEEEPVPEELLKNLGQLELIRFNEAGVSDANLLNILKAVIMTLREKVLPILKASHIAFERYTFQPIPQASAGDRGRCDRFIALHTPKDNQGNVKSEKNMNLVSEEEFWAEMDKWKAWYKAKQSGTLKPGDLEPELPDMIVDVLEDKRPNVIFPDAFAPGYWTASGTPAHNVRCIIPQVRKYSVDSMCKHITVSEYSTLVVLEVKYEPMERNKGANKKTAPYVVKADAKGRKAEIIVTRREVDVRKSRLLYFTMVMQHLVSAQILEFPSGGKKGDPKAPKVPRKWVFKP</sequence>
<feature type="region of interest" description="Disordered" evidence="1">
    <location>
        <begin position="1"/>
        <end position="22"/>
    </location>
</feature>
<evidence type="ECO:0000313" key="2">
    <source>
        <dbReference type="EMBL" id="KZV81886.1"/>
    </source>
</evidence>
<dbReference type="AlphaFoldDB" id="A0A165C627"/>
<dbReference type="InParanoid" id="A0A165C627"/>
<accession>A0A165C627</accession>
<keyword evidence="3" id="KW-1185">Reference proteome</keyword>
<name>A0A165C627_EXIGL</name>
<gene>
    <name evidence="2" type="ORF">EXIGLDRAFT_844198</name>
</gene>
<evidence type="ECO:0000313" key="3">
    <source>
        <dbReference type="Proteomes" id="UP000077266"/>
    </source>
</evidence>
<dbReference type="OrthoDB" id="2942303at2759"/>
<dbReference type="EMBL" id="KV426359">
    <property type="protein sequence ID" value="KZV81886.1"/>
    <property type="molecule type" value="Genomic_DNA"/>
</dbReference>
<reference evidence="2 3" key="1">
    <citation type="journal article" date="2016" name="Mol. Biol. Evol.">
        <title>Comparative Genomics of Early-Diverging Mushroom-Forming Fungi Provides Insights into the Origins of Lignocellulose Decay Capabilities.</title>
        <authorList>
            <person name="Nagy L.G."/>
            <person name="Riley R."/>
            <person name="Tritt A."/>
            <person name="Adam C."/>
            <person name="Daum C."/>
            <person name="Floudas D."/>
            <person name="Sun H."/>
            <person name="Yadav J.S."/>
            <person name="Pangilinan J."/>
            <person name="Larsson K.H."/>
            <person name="Matsuura K."/>
            <person name="Barry K."/>
            <person name="Labutti K."/>
            <person name="Kuo R."/>
            <person name="Ohm R.A."/>
            <person name="Bhattacharya S.S."/>
            <person name="Shirouzu T."/>
            <person name="Yoshinaga Y."/>
            <person name="Martin F.M."/>
            <person name="Grigoriev I.V."/>
            <person name="Hibbett D.S."/>
        </authorList>
    </citation>
    <scope>NUCLEOTIDE SEQUENCE [LARGE SCALE GENOMIC DNA]</scope>
    <source>
        <strain evidence="2 3">HHB12029</strain>
    </source>
</reference>
<feature type="compositionally biased region" description="Basic and acidic residues" evidence="1">
    <location>
        <begin position="1"/>
        <end position="13"/>
    </location>
</feature>
<dbReference type="Proteomes" id="UP000077266">
    <property type="component" value="Unassembled WGS sequence"/>
</dbReference>
<evidence type="ECO:0000256" key="1">
    <source>
        <dbReference type="SAM" id="MobiDB-lite"/>
    </source>
</evidence>